<gene>
    <name evidence="3" type="ORF">PFISCL1PPCAC_18614</name>
</gene>
<protein>
    <recommendedName>
        <fullName evidence="5">Ion channel</fullName>
    </recommendedName>
</protein>
<comment type="caution">
    <text evidence="3">The sequence shown here is derived from an EMBL/GenBank/DDBJ whole genome shotgun (WGS) entry which is preliminary data.</text>
</comment>
<evidence type="ECO:0000313" key="4">
    <source>
        <dbReference type="Proteomes" id="UP001432322"/>
    </source>
</evidence>
<organism evidence="3 4">
    <name type="scientific">Pristionchus fissidentatus</name>
    <dbReference type="NCBI Taxonomy" id="1538716"/>
    <lineage>
        <taxon>Eukaryota</taxon>
        <taxon>Metazoa</taxon>
        <taxon>Ecdysozoa</taxon>
        <taxon>Nematoda</taxon>
        <taxon>Chromadorea</taxon>
        <taxon>Rhabditida</taxon>
        <taxon>Rhabditina</taxon>
        <taxon>Diplogasteromorpha</taxon>
        <taxon>Diplogasteroidea</taxon>
        <taxon>Neodiplogasteridae</taxon>
        <taxon>Pristionchus</taxon>
    </lineage>
</organism>
<accession>A0AAV5W8J5</accession>
<evidence type="ECO:0000256" key="1">
    <source>
        <dbReference type="SAM" id="Phobius"/>
    </source>
</evidence>
<keyword evidence="1" id="KW-0472">Membrane</keyword>
<proteinExistence type="predicted"/>
<keyword evidence="2" id="KW-0732">Signal</keyword>
<dbReference type="EMBL" id="BTSY01000005">
    <property type="protein sequence ID" value="GMT27317.1"/>
    <property type="molecule type" value="Genomic_DNA"/>
</dbReference>
<keyword evidence="1" id="KW-1133">Transmembrane helix</keyword>
<sequence>MVCVFQQLIITTILLHQAYLIDSAMQKRPSQLCVAEADKYTEIILNPSSSDCICPEGEKKASTTSSSEIGSFKGYCMSASIDGKNITQEERIRCLTCDKQVCEGTAEPLCDMPCERRYCINGEIEAKFGRYDPMNKQKDVAGCCLWGGWYCTYYPSGGVSYPYALANEIKSRGNCTWDECTRNWEEGECGAKKLTSTKDVTLTPDYKFSPILLLAISLAIFLTLCSVTLVISRRRKRIPPPPTIPLPAIKEQYSEIYQELSDFSASNRYTTPSYYPPSSN</sequence>
<feature type="signal peptide" evidence="2">
    <location>
        <begin position="1"/>
        <end position="20"/>
    </location>
</feature>
<keyword evidence="1" id="KW-0812">Transmembrane</keyword>
<evidence type="ECO:0008006" key="5">
    <source>
        <dbReference type="Google" id="ProtNLM"/>
    </source>
</evidence>
<feature type="chain" id="PRO_5043797995" description="Ion channel" evidence="2">
    <location>
        <begin position="21"/>
        <end position="280"/>
    </location>
</feature>
<feature type="transmembrane region" description="Helical" evidence="1">
    <location>
        <begin position="211"/>
        <end position="231"/>
    </location>
</feature>
<dbReference type="AlphaFoldDB" id="A0AAV5W8J5"/>
<evidence type="ECO:0000256" key="2">
    <source>
        <dbReference type="SAM" id="SignalP"/>
    </source>
</evidence>
<keyword evidence="4" id="KW-1185">Reference proteome</keyword>
<name>A0AAV5W8J5_9BILA</name>
<reference evidence="3" key="1">
    <citation type="submission" date="2023-10" db="EMBL/GenBank/DDBJ databases">
        <title>Genome assembly of Pristionchus species.</title>
        <authorList>
            <person name="Yoshida K."/>
            <person name="Sommer R.J."/>
        </authorList>
    </citation>
    <scope>NUCLEOTIDE SEQUENCE</scope>
    <source>
        <strain evidence="3">RS5133</strain>
    </source>
</reference>
<evidence type="ECO:0000313" key="3">
    <source>
        <dbReference type="EMBL" id="GMT27317.1"/>
    </source>
</evidence>
<dbReference type="Proteomes" id="UP001432322">
    <property type="component" value="Unassembled WGS sequence"/>
</dbReference>